<reference evidence="3" key="1">
    <citation type="journal article" date="2019" name="Int. J. Syst. Evol. Microbiol.">
        <title>The Global Catalogue of Microorganisms (GCM) 10K type strain sequencing project: providing services to taxonomists for standard genome sequencing and annotation.</title>
        <authorList>
            <consortium name="The Broad Institute Genomics Platform"/>
            <consortium name="The Broad Institute Genome Sequencing Center for Infectious Disease"/>
            <person name="Wu L."/>
            <person name="Ma J."/>
        </authorList>
    </citation>
    <scope>NUCLEOTIDE SEQUENCE [LARGE SCALE GENOMIC DNA]</scope>
    <source>
        <strain evidence="3">NBRC 108755</strain>
    </source>
</reference>
<accession>A0ABQ6JUZ6</accession>
<gene>
    <name evidence="2" type="ORF">GCM10025869_10150</name>
</gene>
<proteinExistence type="predicted"/>
<dbReference type="PANTHER" id="PTHR42886">
    <property type="entry name" value="RE40534P-RELATED"/>
    <property type="match status" value="1"/>
</dbReference>
<dbReference type="SUPFAM" id="SSF53474">
    <property type="entry name" value="alpha/beta-Hydrolases"/>
    <property type="match status" value="1"/>
</dbReference>
<keyword evidence="3" id="KW-1185">Reference proteome</keyword>
<evidence type="ECO:0000313" key="2">
    <source>
        <dbReference type="EMBL" id="GMA90486.1"/>
    </source>
</evidence>
<dbReference type="Pfam" id="PF12697">
    <property type="entry name" value="Abhydrolase_6"/>
    <property type="match status" value="1"/>
</dbReference>
<sequence>MPSTALAATALRAADALDRRWGGALALRVFFVTRPRMRVAPDAVGIMRDARHEHMVVDGRRVNVASWGVDGPLLVLLHGWRGRASQFAPLVPALRADGYRVIAPDVAAHGGSQGGRVDVRDWLAVLAELQRRHGRFRSVIGHSFGGFAALTAARLGLETDTVVSLAGAGRPAVFLDEFARMMRLDGAARDDLERRFLARLGDTPATFDLRYDGIAHPLAPSVPLLIVHGARDRQVPLAASRELAEATLGARLEVVPDAGHTRVIGHLATVDAVLAHLAIAPVSAMHEVP</sequence>
<dbReference type="PANTHER" id="PTHR42886:SF29">
    <property type="entry name" value="PUMMELIG, ISOFORM A"/>
    <property type="match status" value="1"/>
</dbReference>
<comment type="caution">
    <text evidence="2">The sequence shown here is derived from an EMBL/GenBank/DDBJ whole genome shotgun (WGS) entry which is preliminary data.</text>
</comment>
<evidence type="ECO:0000313" key="3">
    <source>
        <dbReference type="Proteomes" id="UP001157069"/>
    </source>
</evidence>
<evidence type="ECO:0000259" key="1">
    <source>
        <dbReference type="Pfam" id="PF12697"/>
    </source>
</evidence>
<dbReference type="RefSeq" id="WP_284298274.1">
    <property type="nucleotide sequence ID" value="NZ_BSVA01000001.1"/>
</dbReference>
<organism evidence="2 3">
    <name type="scientific">Homoserinibacter gongjuensis</name>
    <dbReference type="NCBI Taxonomy" id="1162968"/>
    <lineage>
        <taxon>Bacteria</taxon>
        <taxon>Bacillati</taxon>
        <taxon>Actinomycetota</taxon>
        <taxon>Actinomycetes</taxon>
        <taxon>Micrococcales</taxon>
        <taxon>Microbacteriaceae</taxon>
        <taxon>Homoserinibacter</taxon>
    </lineage>
</organism>
<dbReference type="Gene3D" id="3.40.50.1820">
    <property type="entry name" value="alpha/beta hydrolase"/>
    <property type="match status" value="1"/>
</dbReference>
<feature type="domain" description="AB hydrolase-1" evidence="1">
    <location>
        <begin position="74"/>
        <end position="264"/>
    </location>
</feature>
<dbReference type="InterPro" id="IPR029058">
    <property type="entry name" value="AB_hydrolase_fold"/>
</dbReference>
<name>A0ABQ6JUZ6_9MICO</name>
<dbReference type="EMBL" id="BSVA01000001">
    <property type="protein sequence ID" value="GMA90486.1"/>
    <property type="molecule type" value="Genomic_DNA"/>
</dbReference>
<protein>
    <recommendedName>
        <fullName evidence="1">AB hydrolase-1 domain-containing protein</fullName>
    </recommendedName>
</protein>
<dbReference type="PRINTS" id="PR00111">
    <property type="entry name" value="ABHYDROLASE"/>
</dbReference>
<dbReference type="InterPro" id="IPR000073">
    <property type="entry name" value="AB_hydrolase_1"/>
</dbReference>
<dbReference type="Proteomes" id="UP001157069">
    <property type="component" value="Unassembled WGS sequence"/>
</dbReference>